<dbReference type="Proteomes" id="UP001617907">
    <property type="component" value="Unassembled WGS sequence"/>
</dbReference>
<dbReference type="PROSITE" id="PS50837">
    <property type="entry name" value="NACHT"/>
    <property type="match status" value="1"/>
</dbReference>
<dbReference type="SUPFAM" id="SSF52540">
    <property type="entry name" value="P-loop containing nucleoside triphosphate hydrolases"/>
    <property type="match status" value="1"/>
</dbReference>
<evidence type="ECO:0000256" key="1">
    <source>
        <dbReference type="SAM" id="MobiDB-lite"/>
    </source>
</evidence>
<accession>A0ABW8HL90</accession>
<dbReference type="InterPro" id="IPR027417">
    <property type="entry name" value="P-loop_NTPase"/>
</dbReference>
<organism evidence="3 4">
    <name type="scientific">Streptomyces ardesiacus</name>
    <dbReference type="NCBI Taxonomy" id="285564"/>
    <lineage>
        <taxon>Bacteria</taxon>
        <taxon>Bacillati</taxon>
        <taxon>Actinomycetota</taxon>
        <taxon>Actinomycetes</taxon>
        <taxon>Kitasatosporales</taxon>
        <taxon>Streptomycetaceae</taxon>
        <taxon>Streptomyces</taxon>
    </lineage>
</organism>
<sequence length="888" mass="96684">MPSRSRNTKPAEDKGQAKTGRDRLADTVRRQGRLFLVGRPGAGKTVASRAIAARWAANDRAPVPVWLRLRDLIPLLPTAGPYRLGVRDLLQAAMSDAQPPLKEALRARIEQGRALLVLDALDETLERRDAVVEAVADLLDGLPEELDVLITSRHSCLRSATLLHLPVYELQAPRHLDNTLDQLLSLVAGQLGDRETAQGTAERRARLAHSRRVEPDLWRVPLLATLMVLLIAQQPPRVLPAGRAALLQEVIDTSVRLWETGRASMTSNTAFEVTADILVDCFDDIARLVAAEGSAPWQHAHDAVSTRLQQHWGKPAGTAASAARHILEYWDATAGVFLSDAPQGTLTARTRLFAEIGEARWAARDPAALTTWMSEVIVQRPASARLAASLSPAAARALIAHALDSGGELLDLVRAAMKDGAVFDEAALHAYRQAQLDRMETTPDHSPPVPPQVVLDLDEKHCPRAELIVRLAGEDLDAAQTDQLIAAAAAISPRLKAATLALCRQQQAVRRGTNLTDSELDVLQEALEALAEDEAEHDPGRIHGADDLVRAVVTHLLPRRPETASTVADICSDITLDTLEWLEDELPRTGHAALLKAIGHFATPDALSWIKQSAKTLPALFEMVTELEDAPVELTPGQTWHLDEAAAFVNALAVKHFAAMTPPTAARQQPELTRRILRLALEANGCDGPLVSAQLRSLRQENPQRPDWGLLYLPSTRTPPTTPTAVDLDDDLIIRILQHDNAWLVALAQPSPDTNGHLVDRLTAELPALNARTRMQTARFLARHWPALALPDDDPVVRAGTGQAQATADAHSQRHHQLQPLLADPDLLARYQTARCLHDVPPANLPLLEQALATPAQQWTCLDCDATMPANAGNCGGNHPRPTPRFPQ</sequence>
<dbReference type="Gene3D" id="3.40.50.300">
    <property type="entry name" value="P-loop containing nucleotide triphosphate hydrolases"/>
    <property type="match status" value="1"/>
</dbReference>
<feature type="compositionally biased region" description="Low complexity" evidence="1">
    <location>
        <begin position="799"/>
        <end position="808"/>
    </location>
</feature>
<feature type="region of interest" description="Disordered" evidence="1">
    <location>
        <begin position="798"/>
        <end position="818"/>
    </location>
</feature>
<reference evidence="3 4" key="1">
    <citation type="submission" date="2024-10" db="EMBL/GenBank/DDBJ databases">
        <title>The Natural Products Discovery Center: Release of the First 8490 Sequenced Strains for Exploring Actinobacteria Biosynthetic Diversity.</title>
        <authorList>
            <person name="Kalkreuter E."/>
            <person name="Kautsar S.A."/>
            <person name="Yang D."/>
            <person name="Bader C.D."/>
            <person name="Teijaro C.N."/>
            <person name="Fluegel L."/>
            <person name="Davis C.M."/>
            <person name="Simpson J.R."/>
            <person name="Lauterbach L."/>
            <person name="Steele A.D."/>
            <person name="Gui C."/>
            <person name="Meng S."/>
            <person name="Li G."/>
            <person name="Viehrig K."/>
            <person name="Ye F."/>
            <person name="Su P."/>
            <person name="Kiefer A.F."/>
            <person name="Nichols A."/>
            <person name="Cepeda A.J."/>
            <person name="Yan W."/>
            <person name="Fan B."/>
            <person name="Jiang Y."/>
            <person name="Adhikari A."/>
            <person name="Zheng C.-J."/>
            <person name="Schuster L."/>
            <person name="Cowan T.M."/>
            <person name="Smanski M.J."/>
            <person name="Chevrette M.G."/>
            <person name="De Carvalho L.P.S."/>
            <person name="Shen B."/>
        </authorList>
    </citation>
    <scope>NUCLEOTIDE SEQUENCE [LARGE SCALE GENOMIC DNA]</scope>
    <source>
        <strain evidence="3 4">NPDC093086</strain>
    </source>
</reference>
<dbReference type="Pfam" id="PF05729">
    <property type="entry name" value="NACHT"/>
    <property type="match status" value="1"/>
</dbReference>
<proteinExistence type="predicted"/>
<dbReference type="RefSeq" id="WP_350892272.1">
    <property type="nucleotide sequence ID" value="NZ_JBEOTR010000036.1"/>
</dbReference>
<feature type="region of interest" description="Disordered" evidence="1">
    <location>
        <begin position="1"/>
        <end position="24"/>
    </location>
</feature>
<keyword evidence="4" id="KW-1185">Reference proteome</keyword>
<evidence type="ECO:0000313" key="3">
    <source>
        <dbReference type="EMBL" id="MFJ6041511.1"/>
    </source>
</evidence>
<name>A0ABW8HL90_9ACTN</name>
<dbReference type="EMBL" id="JBIVPC010000031">
    <property type="protein sequence ID" value="MFJ6041511.1"/>
    <property type="molecule type" value="Genomic_DNA"/>
</dbReference>
<feature type="compositionally biased region" description="Basic and acidic residues" evidence="1">
    <location>
        <begin position="9"/>
        <end position="24"/>
    </location>
</feature>
<gene>
    <name evidence="3" type="ORF">ACIQFM_35350</name>
</gene>
<evidence type="ECO:0000259" key="2">
    <source>
        <dbReference type="PROSITE" id="PS50837"/>
    </source>
</evidence>
<comment type="caution">
    <text evidence="3">The sequence shown here is derived from an EMBL/GenBank/DDBJ whole genome shotgun (WGS) entry which is preliminary data.</text>
</comment>
<feature type="domain" description="NACHT" evidence="2">
    <location>
        <begin position="32"/>
        <end position="153"/>
    </location>
</feature>
<protein>
    <submittedName>
        <fullName evidence="3">NACHT domain-containing protein</fullName>
    </submittedName>
</protein>
<dbReference type="InterPro" id="IPR007111">
    <property type="entry name" value="NACHT_NTPase"/>
</dbReference>
<evidence type="ECO:0000313" key="4">
    <source>
        <dbReference type="Proteomes" id="UP001617907"/>
    </source>
</evidence>